<accession>A0A1J5QLP9</accession>
<proteinExistence type="predicted"/>
<feature type="domain" description="HD-CE" evidence="1">
    <location>
        <begin position="61"/>
        <end position="269"/>
    </location>
</feature>
<dbReference type="SUPFAM" id="SSF109604">
    <property type="entry name" value="HD-domain/PDEase-like"/>
    <property type="match status" value="1"/>
</dbReference>
<evidence type="ECO:0000313" key="2">
    <source>
        <dbReference type="EMBL" id="OIQ84250.1"/>
    </source>
</evidence>
<gene>
    <name evidence="2" type="ORF">GALL_339410</name>
</gene>
<dbReference type="AlphaFoldDB" id="A0A1J5QLP9"/>
<reference evidence="2" key="1">
    <citation type="submission" date="2016-10" db="EMBL/GenBank/DDBJ databases">
        <title>Sequence of Gallionella enrichment culture.</title>
        <authorList>
            <person name="Poehlein A."/>
            <person name="Muehling M."/>
            <person name="Daniel R."/>
        </authorList>
    </citation>
    <scope>NUCLEOTIDE SEQUENCE</scope>
</reference>
<organism evidence="2">
    <name type="scientific">mine drainage metagenome</name>
    <dbReference type="NCBI Taxonomy" id="410659"/>
    <lineage>
        <taxon>unclassified sequences</taxon>
        <taxon>metagenomes</taxon>
        <taxon>ecological metagenomes</taxon>
    </lineage>
</organism>
<dbReference type="Pfam" id="PF24391">
    <property type="entry name" value="HD-CE"/>
    <property type="match status" value="1"/>
</dbReference>
<name>A0A1J5QLP9_9ZZZZ</name>
<comment type="caution">
    <text evidence="2">The sequence shown here is derived from an EMBL/GenBank/DDBJ whole genome shotgun (WGS) entry which is preliminary data.</text>
</comment>
<dbReference type="InterPro" id="IPR056471">
    <property type="entry name" value="HD-CE"/>
</dbReference>
<protein>
    <recommendedName>
        <fullName evidence="1">HD-CE domain-containing protein</fullName>
    </recommendedName>
</protein>
<dbReference type="EMBL" id="MLJW01000633">
    <property type="protein sequence ID" value="OIQ84250.1"/>
    <property type="molecule type" value="Genomic_DNA"/>
</dbReference>
<evidence type="ECO:0000259" key="1">
    <source>
        <dbReference type="Pfam" id="PF24391"/>
    </source>
</evidence>
<sequence>MTELLPLEKVFVRNAAEKSKFPRQTVDYAAMYLGLLNHLRANIYKDIDAALAANSATPGLYTAHNAEHFDEVVHYAGSLLGVETGDENVSLEPYEIYILLVAIRIHDAGNIHGREDHEKKCFSILRNCGAASGDDDSEKKVIALIAQAHGGKTTAGNKDTISELKDKEPLGKFFIRSRLIASIVRFADEICESRSRAANYLLTYGSIPTHSELFHKYAAAISANVVSHKDRRLTLVYKVKLDDTSRPWGCAITGSKTESYLIDEILERLEKMDRERRYCNRFSRDIYTIDSIRATIDVIDNNVETIKTIAVPELYDSGYPDDHSGHLKEELKEFCGPAFYQSLSQQSVGEPT</sequence>
<dbReference type="Gene3D" id="1.10.3210.10">
    <property type="entry name" value="Hypothetical protein af1432"/>
    <property type="match status" value="1"/>
</dbReference>